<dbReference type="PANTHER" id="PTHR11861">
    <property type="entry name" value="MELANOCYTE PROTEIN PMEL 17-RELATED"/>
    <property type="match status" value="1"/>
</dbReference>
<dbReference type="PANTHER" id="PTHR11861:SF8">
    <property type="entry name" value="PKD DOMAIN-CONTAINING PROTEIN"/>
    <property type="match status" value="1"/>
</dbReference>
<feature type="transmembrane region" description="Helical" evidence="1">
    <location>
        <begin position="439"/>
        <end position="464"/>
    </location>
</feature>
<name>A0A2S2QA11_9HEMI</name>
<reference evidence="3" key="1">
    <citation type="submission" date="2018-04" db="EMBL/GenBank/DDBJ databases">
        <title>Transcriptome assembly of Sipha flava.</title>
        <authorList>
            <person name="Scully E.D."/>
            <person name="Geib S.M."/>
            <person name="Palmer N.A."/>
            <person name="Koch K."/>
            <person name="Bradshaw J."/>
            <person name="Heng-Moss T."/>
            <person name="Sarath G."/>
        </authorList>
    </citation>
    <scope>NUCLEOTIDE SEQUENCE</scope>
</reference>
<proteinExistence type="predicted"/>
<protein>
    <recommendedName>
        <fullName evidence="4">Transmembrane protein</fullName>
    </recommendedName>
</protein>
<dbReference type="EMBL" id="GGMS01005375">
    <property type="protein sequence ID" value="MBY74578.1"/>
    <property type="molecule type" value="Transcribed_RNA"/>
</dbReference>
<dbReference type="InterPro" id="IPR045219">
    <property type="entry name" value="PKAT"/>
</dbReference>
<accession>A0A2S2QA11</accession>
<keyword evidence="1" id="KW-1133">Transmembrane helix</keyword>
<dbReference type="OrthoDB" id="6381995at2759"/>
<evidence type="ECO:0000256" key="2">
    <source>
        <dbReference type="SAM" id="SignalP"/>
    </source>
</evidence>
<keyword evidence="1" id="KW-0472">Membrane</keyword>
<feature type="chain" id="PRO_5015633670" description="Transmembrane protein" evidence="2">
    <location>
        <begin position="24"/>
        <end position="533"/>
    </location>
</feature>
<gene>
    <name evidence="3" type="ORF">g.27561</name>
</gene>
<dbReference type="AlphaFoldDB" id="A0A2S2QA11"/>
<evidence type="ECO:0008006" key="4">
    <source>
        <dbReference type="Google" id="ProtNLM"/>
    </source>
</evidence>
<feature type="signal peptide" evidence="2">
    <location>
        <begin position="1"/>
        <end position="23"/>
    </location>
</feature>
<keyword evidence="1" id="KW-0812">Transmembrane</keyword>
<keyword evidence="2" id="KW-0732">Signal</keyword>
<organism evidence="3">
    <name type="scientific">Sipha flava</name>
    <name type="common">yellow sugarcane aphid</name>
    <dbReference type="NCBI Taxonomy" id="143950"/>
    <lineage>
        <taxon>Eukaryota</taxon>
        <taxon>Metazoa</taxon>
        <taxon>Ecdysozoa</taxon>
        <taxon>Arthropoda</taxon>
        <taxon>Hexapoda</taxon>
        <taxon>Insecta</taxon>
        <taxon>Pterygota</taxon>
        <taxon>Neoptera</taxon>
        <taxon>Paraneoptera</taxon>
        <taxon>Hemiptera</taxon>
        <taxon>Sternorrhyncha</taxon>
        <taxon>Aphidomorpha</taxon>
        <taxon>Aphidoidea</taxon>
        <taxon>Aphididae</taxon>
        <taxon>Sipha</taxon>
    </lineage>
</organism>
<evidence type="ECO:0000313" key="3">
    <source>
        <dbReference type="EMBL" id="MBY74578.1"/>
    </source>
</evidence>
<evidence type="ECO:0000256" key="1">
    <source>
        <dbReference type="SAM" id="Phobius"/>
    </source>
</evidence>
<dbReference type="GO" id="GO:0005886">
    <property type="term" value="C:plasma membrane"/>
    <property type="evidence" value="ECO:0007669"/>
    <property type="project" value="TreeGrafter"/>
</dbReference>
<sequence>MIGKFKCVLVLTILFWNCIDVDGYQNDYQLLLKDNGPVTTGSNITLNATIVDSKGICVKGSLTFRYEDDAFPRHILSTTIKNCVAIFYIPFGTTIGASSYRYLVEVSLELIPFIKRPIASGRGELTVTENLNGQLLLFQNNTNIIKHSPQTTYVSSSIETLQKVKLNDADFEYLNKSNSFITVYWFIDCIYQGNTTNFTFSTNYTKSDIQHEVLSIVVADIDKNKTSTALAPPVVTATVSPNMSTITSTISDTTVVSNISASTMDVTATTSTVVTTTTTTTTSPSKMYAKFPLSVIDSTYTSECQQKKHIDLLLSVVQLENQQKYGYFSQTIFVKDPIKNVKIQGNVWIQEGEMLNLQVSCNGSGPFRYCAHYVQGPYNVTGNEVCPSEKNLILCQMQFFHYLREPTNYTLVVITANDVSKIVTPIGINIYKVKKQPQISVIVVPVTFSSIAVIIIVFGIAYYFQNRSRYMVEVADFDFANNSDMECKTFRERLRDAISQAINRTQDYSEYDGSEEQIGSLAAPQNQKYGSMQ</sequence>